<evidence type="ECO:0000313" key="1">
    <source>
        <dbReference type="EMBL" id="GLY57261.1"/>
    </source>
</evidence>
<sequence length="67" mass="7648">MKGRRSRLAGEGYGYNPSYAPVDADKYLNQYIWAAPQLYVTRARAKVCRDRGTLLPDNCSAEKTYTR</sequence>
<gene>
    <name evidence="1" type="ORF">Ccel01_18630</name>
    <name evidence="2" type="ORF">FOG94_01390</name>
</gene>
<dbReference type="EMBL" id="CP041694">
    <property type="protein sequence ID" value="QDP73982.1"/>
    <property type="molecule type" value="Genomic_DNA"/>
</dbReference>
<dbReference type="AlphaFoldDB" id="A0AAV5P7Q7"/>
<dbReference type="RefSeq" id="WP_137280949.1">
    <property type="nucleotide sequence ID" value="NZ_BSTG01000002.1"/>
</dbReference>
<evidence type="ECO:0000313" key="2">
    <source>
        <dbReference type="EMBL" id="QDP73982.1"/>
    </source>
</evidence>
<reference evidence="2 3" key="1">
    <citation type="submission" date="2019-07" db="EMBL/GenBank/DDBJ databases">
        <title>Complete Genome Sequence and Methylome Analysis of Arthrobacter luteus NEB113.</title>
        <authorList>
            <person name="Fomenkov A."/>
            <person name="Anton B.P."/>
            <person name="Vincze T."/>
            <person name="Roberts R.J."/>
        </authorList>
    </citation>
    <scope>NUCLEOTIDE SEQUENCE [LARGE SCALE GENOMIC DNA]</scope>
    <source>
        <strain evidence="2 3">NEB113</strain>
    </source>
</reference>
<protein>
    <submittedName>
        <fullName evidence="1">Uncharacterized protein</fullName>
    </submittedName>
</protein>
<keyword evidence="3" id="KW-1185">Reference proteome</keyword>
<proteinExistence type="predicted"/>
<name>A0AAV5P7Q7_CELCE</name>
<organism evidence="1 4">
    <name type="scientific">Cellulosimicrobium cellulans</name>
    <name type="common">Arthrobacter luteus</name>
    <dbReference type="NCBI Taxonomy" id="1710"/>
    <lineage>
        <taxon>Bacteria</taxon>
        <taxon>Bacillati</taxon>
        <taxon>Actinomycetota</taxon>
        <taxon>Actinomycetes</taxon>
        <taxon>Micrococcales</taxon>
        <taxon>Promicromonosporaceae</taxon>
        <taxon>Cellulosimicrobium</taxon>
    </lineage>
</organism>
<dbReference type="EMBL" id="BSTG01000002">
    <property type="protein sequence ID" value="GLY57261.1"/>
    <property type="molecule type" value="Genomic_DNA"/>
</dbReference>
<reference evidence="1" key="2">
    <citation type="submission" date="2023-03" db="EMBL/GenBank/DDBJ databases">
        <title>Cellulosimicrobium cellulans NBRC 103059.</title>
        <authorList>
            <person name="Ichikawa N."/>
            <person name="Sato H."/>
            <person name="Tonouchi N."/>
        </authorList>
    </citation>
    <scope>NUCLEOTIDE SEQUENCE</scope>
    <source>
        <strain evidence="1">NBRC 103059</strain>
    </source>
</reference>
<dbReference type="Proteomes" id="UP000319068">
    <property type="component" value="Chromosome"/>
</dbReference>
<evidence type="ECO:0000313" key="3">
    <source>
        <dbReference type="Proteomes" id="UP000319068"/>
    </source>
</evidence>
<evidence type="ECO:0000313" key="4">
    <source>
        <dbReference type="Proteomes" id="UP001165168"/>
    </source>
</evidence>
<dbReference type="Proteomes" id="UP001165168">
    <property type="component" value="Unassembled WGS sequence"/>
</dbReference>
<accession>A0AAV5P7Q7</accession>